<sequence>MALIKFIAILFAILIINVKFSNSYELRCMFLKHHDGYNCHVSGEFTNQNEVTIIKGQHMESMSNSDVEVLFLESSSPTQYLPRNACGKFINLIEYECFGKSIIEISRENFDNCGNLNIIMINYAKFKTIPFDVFYGAPKLKDIQIAFTALESLPLKLFDNSPKLTHIDLKNNRLMRIDAMFPLSTEALNLIGNVCIDKNFSRPVDVIYEKCSNFSTTESVKNLQFSFNITKQEVNDLKEMIGKINLTIFNELLKINNKINDNDFMTKPNESSMKIKNIENKLKEQQELNEQFANDLRKINEIKSEIPDMKKLQNNPLFKGPERSAQEDNFQSKFQKRMEKNEMIQFILVMVVSLMFVLVVIMLIISRRRRTSNSDSLLLNEYIEN</sequence>
<evidence type="ECO:0000313" key="4">
    <source>
        <dbReference type="EMBL" id="KAG5674609.1"/>
    </source>
</evidence>
<protein>
    <submittedName>
        <fullName evidence="4">Uncharacterized protein</fullName>
    </submittedName>
</protein>
<dbReference type="AlphaFoldDB" id="A0A9J6BXC1"/>
<dbReference type="InterPro" id="IPR032675">
    <property type="entry name" value="LRR_dom_sf"/>
</dbReference>
<feature type="signal peptide" evidence="3">
    <location>
        <begin position="1"/>
        <end position="23"/>
    </location>
</feature>
<comment type="caution">
    <text evidence="4">The sequence shown here is derived from an EMBL/GenBank/DDBJ whole genome shotgun (WGS) entry which is preliminary data.</text>
</comment>
<feature type="transmembrane region" description="Helical" evidence="2">
    <location>
        <begin position="343"/>
        <end position="365"/>
    </location>
</feature>
<feature type="chain" id="PRO_5039934956" evidence="3">
    <location>
        <begin position="24"/>
        <end position="385"/>
    </location>
</feature>
<keyword evidence="3" id="KW-0732">Signal</keyword>
<keyword evidence="2" id="KW-1133">Transmembrane helix</keyword>
<organism evidence="4 5">
    <name type="scientific">Polypedilum vanderplanki</name>
    <name type="common">Sleeping chironomid midge</name>
    <dbReference type="NCBI Taxonomy" id="319348"/>
    <lineage>
        <taxon>Eukaryota</taxon>
        <taxon>Metazoa</taxon>
        <taxon>Ecdysozoa</taxon>
        <taxon>Arthropoda</taxon>
        <taxon>Hexapoda</taxon>
        <taxon>Insecta</taxon>
        <taxon>Pterygota</taxon>
        <taxon>Neoptera</taxon>
        <taxon>Endopterygota</taxon>
        <taxon>Diptera</taxon>
        <taxon>Nematocera</taxon>
        <taxon>Chironomoidea</taxon>
        <taxon>Chironomidae</taxon>
        <taxon>Chironominae</taxon>
        <taxon>Polypedilum</taxon>
        <taxon>Polypedilum</taxon>
    </lineage>
</organism>
<gene>
    <name evidence="4" type="ORF">PVAND_004563</name>
</gene>
<keyword evidence="2" id="KW-0472">Membrane</keyword>
<name>A0A9J6BXC1_POLVA</name>
<evidence type="ECO:0000256" key="3">
    <source>
        <dbReference type="SAM" id="SignalP"/>
    </source>
</evidence>
<dbReference type="Gene3D" id="3.80.10.10">
    <property type="entry name" value="Ribonuclease Inhibitor"/>
    <property type="match status" value="1"/>
</dbReference>
<evidence type="ECO:0000313" key="5">
    <source>
        <dbReference type="Proteomes" id="UP001107558"/>
    </source>
</evidence>
<proteinExistence type="predicted"/>
<dbReference type="Proteomes" id="UP001107558">
    <property type="component" value="Chromosome 2"/>
</dbReference>
<reference evidence="4" key="1">
    <citation type="submission" date="2021-03" db="EMBL/GenBank/DDBJ databases">
        <title>Chromosome level genome of the anhydrobiotic midge Polypedilum vanderplanki.</title>
        <authorList>
            <person name="Yoshida Y."/>
            <person name="Kikawada T."/>
            <person name="Gusev O."/>
        </authorList>
    </citation>
    <scope>NUCLEOTIDE SEQUENCE</scope>
    <source>
        <strain evidence="4">NIAS01</strain>
        <tissue evidence="4">Whole body or cell culture</tissue>
    </source>
</reference>
<keyword evidence="1" id="KW-0175">Coiled coil</keyword>
<evidence type="ECO:0000256" key="2">
    <source>
        <dbReference type="SAM" id="Phobius"/>
    </source>
</evidence>
<feature type="coiled-coil region" evidence="1">
    <location>
        <begin position="275"/>
        <end position="305"/>
    </location>
</feature>
<dbReference type="OrthoDB" id="1421090at2759"/>
<dbReference type="EMBL" id="JADBJN010000002">
    <property type="protein sequence ID" value="KAG5674609.1"/>
    <property type="molecule type" value="Genomic_DNA"/>
</dbReference>
<keyword evidence="5" id="KW-1185">Reference proteome</keyword>
<keyword evidence="2" id="KW-0812">Transmembrane</keyword>
<evidence type="ECO:0000256" key="1">
    <source>
        <dbReference type="SAM" id="Coils"/>
    </source>
</evidence>
<accession>A0A9J6BXC1</accession>
<dbReference type="SUPFAM" id="SSF52058">
    <property type="entry name" value="L domain-like"/>
    <property type="match status" value="1"/>
</dbReference>